<dbReference type="GO" id="GO:0008202">
    <property type="term" value="P:steroid metabolic process"/>
    <property type="evidence" value="ECO:0007669"/>
    <property type="project" value="TreeGrafter"/>
</dbReference>
<dbReference type="InterPro" id="IPR020904">
    <property type="entry name" value="Sc_DH/Rdtase_CS"/>
</dbReference>
<evidence type="ECO:0000313" key="2">
    <source>
        <dbReference type="EMBL" id="RYU82851.1"/>
    </source>
</evidence>
<organism evidence="2 3">
    <name type="scientific">Hymenobacter persicinus</name>
    <dbReference type="NCBI Taxonomy" id="2025506"/>
    <lineage>
        <taxon>Bacteria</taxon>
        <taxon>Pseudomonadati</taxon>
        <taxon>Bacteroidota</taxon>
        <taxon>Cytophagia</taxon>
        <taxon>Cytophagales</taxon>
        <taxon>Hymenobacteraceae</taxon>
        <taxon>Hymenobacter</taxon>
    </lineage>
</organism>
<dbReference type="OrthoDB" id="9786056at2"/>
<evidence type="ECO:0000256" key="1">
    <source>
        <dbReference type="RuleBase" id="RU000363"/>
    </source>
</evidence>
<dbReference type="Gene3D" id="3.40.50.720">
    <property type="entry name" value="NAD(P)-binding Rossmann-like Domain"/>
    <property type="match status" value="1"/>
</dbReference>
<dbReference type="Proteomes" id="UP000294155">
    <property type="component" value="Unassembled WGS sequence"/>
</dbReference>
<proteinExistence type="inferred from homology"/>
<dbReference type="PROSITE" id="PS00061">
    <property type="entry name" value="ADH_SHORT"/>
    <property type="match status" value="1"/>
</dbReference>
<protein>
    <submittedName>
        <fullName evidence="2">SDR family NAD(P)-dependent oxidoreductase</fullName>
    </submittedName>
</protein>
<evidence type="ECO:0000313" key="3">
    <source>
        <dbReference type="Proteomes" id="UP000294155"/>
    </source>
</evidence>
<dbReference type="AlphaFoldDB" id="A0A4Q5LEL6"/>
<dbReference type="SUPFAM" id="SSF51735">
    <property type="entry name" value="NAD(P)-binding Rossmann-fold domains"/>
    <property type="match status" value="1"/>
</dbReference>
<dbReference type="RefSeq" id="WP_129919833.1">
    <property type="nucleotide sequence ID" value="NZ_SEWE01000005.1"/>
</dbReference>
<reference evidence="2 3" key="1">
    <citation type="submission" date="2019-02" db="EMBL/GenBank/DDBJ databases">
        <title>Bacterial novel species isolated from soil.</title>
        <authorList>
            <person name="Jung H.-Y."/>
        </authorList>
    </citation>
    <scope>NUCLEOTIDE SEQUENCE [LARGE SCALE GENOMIC DNA]</scope>
    <source>
        <strain evidence="2 3">1-3-3-3</strain>
    </source>
</reference>
<dbReference type="PRINTS" id="PR00081">
    <property type="entry name" value="GDHRDH"/>
</dbReference>
<dbReference type="PRINTS" id="PR00080">
    <property type="entry name" value="SDRFAMILY"/>
</dbReference>
<dbReference type="PANTHER" id="PTHR43313">
    <property type="entry name" value="SHORT-CHAIN DEHYDROGENASE/REDUCTASE FAMILY 9C"/>
    <property type="match status" value="1"/>
</dbReference>
<dbReference type="EMBL" id="SEWE01000005">
    <property type="protein sequence ID" value="RYU82851.1"/>
    <property type="molecule type" value="Genomic_DNA"/>
</dbReference>
<dbReference type="PANTHER" id="PTHR43313:SF1">
    <property type="entry name" value="3BETA-HYDROXYSTEROID DEHYDROGENASE DHS-16"/>
    <property type="match status" value="1"/>
</dbReference>
<comment type="caution">
    <text evidence="2">The sequence shown here is derived from an EMBL/GenBank/DDBJ whole genome shotgun (WGS) entry which is preliminary data.</text>
</comment>
<name>A0A4Q5LEL6_9BACT</name>
<keyword evidence="3" id="KW-1185">Reference proteome</keyword>
<dbReference type="GO" id="GO:0016491">
    <property type="term" value="F:oxidoreductase activity"/>
    <property type="evidence" value="ECO:0007669"/>
    <property type="project" value="TreeGrafter"/>
</dbReference>
<accession>A0A4Q5LEL6</accession>
<gene>
    <name evidence="2" type="ORF">EWM57_03950</name>
</gene>
<sequence>MQNSSPALLITGVSTGVGLAAARAFLSRGYRVFGSVRTAADADRLRAELGPHFEPLLFDVTDADAIARAVTEVETQLAGAPLRGLINNAGVAFGGPLQHQPIEVVRQHFEVNVLGLVQVTQAFLPLLGAQADFRGQPGRVLNIGSVSGQVATPFMGAYVGTKHALEGLTASWRRELQLFGVPMVLIGLGVTKTPIWDKGINLEPYRATPYLGPAERFAKVVNRTRESGLSPEYVAGRLVQIMETPRPKVRYTIVPDYTRNLLTWLLPARALDRLIARGLGLRPAK</sequence>
<dbReference type="Pfam" id="PF00106">
    <property type="entry name" value="adh_short"/>
    <property type="match status" value="1"/>
</dbReference>
<dbReference type="InterPro" id="IPR002347">
    <property type="entry name" value="SDR_fam"/>
</dbReference>
<comment type="similarity">
    <text evidence="1">Belongs to the short-chain dehydrogenases/reductases (SDR) family.</text>
</comment>
<dbReference type="InterPro" id="IPR036291">
    <property type="entry name" value="NAD(P)-bd_dom_sf"/>
</dbReference>